<accession>A0A8X6PVH1</accession>
<proteinExistence type="predicted"/>
<evidence type="ECO:0000256" key="1">
    <source>
        <dbReference type="SAM" id="MobiDB-lite"/>
    </source>
</evidence>
<comment type="caution">
    <text evidence="2">The sequence shown here is derived from an EMBL/GenBank/DDBJ whole genome shotgun (WGS) entry which is preliminary data.</text>
</comment>
<feature type="compositionally biased region" description="Polar residues" evidence="1">
    <location>
        <begin position="22"/>
        <end position="35"/>
    </location>
</feature>
<evidence type="ECO:0000313" key="2">
    <source>
        <dbReference type="EMBL" id="GFT83364.1"/>
    </source>
</evidence>
<reference evidence="2" key="1">
    <citation type="submission" date="2020-08" db="EMBL/GenBank/DDBJ databases">
        <title>Multicomponent nature underlies the extraordinary mechanical properties of spider dragline silk.</title>
        <authorList>
            <person name="Kono N."/>
            <person name="Nakamura H."/>
            <person name="Mori M."/>
            <person name="Yoshida Y."/>
            <person name="Ohtoshi R."/>
            <person name="Malay A.D."/>
            <person name="Moran D.A.P."/>
            <person name="Tomita M."/>
            <person name="Numata K."/>
            <person name="Arakawa K."/>
        </authorList>
    </citation>
    <scope>NUCLEOTIDE SEQUENCE</scope>
</reference>
<keyword evidence="3" id="KW-1185">Reference proteome</keyword>
<feature type="compositionally biased region" description="Low complexity" evidence="1">
    <location>
        <begin position="1"/>
        <end position="10"/>
    </location>
</feature>
<protein>
    <submittedName>
        <fullName evidence="2">Uncharacterized protein</fullName>
    </submittedName>
</protein>
<dbReference type="Proteomes" id="UP000887013">
    <property type="component" value="Unassembled WGS sequence"/>
</dbReference>
<name>A0A8X6PVH1_NEPPI</name>
<evidence type="ECO:0000313" key="3">
    <source>
        <dbReference type="Proteomes" id="UP000887013"/>
    </source>
</evidence>
<organism evidence="2 3">
    <name type="scientific">Nephila pilipes</name>
    <name type="common">Giant wood spider</name>
    <name type="synonym">Nephila maculata</name>
    <dbReference type="NCBI Taxonomy" id="299642"/>
    <lineage>
        <taxon>Eukaryota</taxon>
        <taxon>Metazoa</taxon>
        <taxon>Ecdysozoa</taxon>
        <taxon>Arthropoda</taxon>
        <taxon>Chelicerata</taxon>
        <taxon>Arachnida</taxon>
        <taxon>Araneae</taxon>
        <taxon>Araneomorphae</taxon>
        <taxon>Entelegynae</taxon>
        <taxon>Araneoidea</taxon>
        <taxon>Nephilidae</taxon>
        <taxon>Nephila</taxon>
    </lineage>
</organism>
<feature type="region of interest" description="Disordered" evidence="1">
    <location>
        <begin position="1"/>
        <end position="41"/>
    </location>
</feature>
<dbReference type="AlphaFoldDB" id="A0A8X6PVH1"/>
<sequence>MNKDNNNNKNDSFRRLTGPGMQRSSSIKSLEQPTEQPALGVLRHSRHNRYLTTILCQMQTAGWTMPRPFGKNTEQPRLNYLKESLTNVSFGAVKTANEGHGMWMHDWTDV</sequence>
<dbReference type="EMBL" id="BMAW01119180">
    <property type="protein sequence ID" value="GFT83364.1"/>
    <property type="molecule type" value="Genomic_DNA"/>
</dbReference>
<gene>
    <name evidence="2" type="ORF">NPIL_699321</name>
</gene>